<evidence type="ECO:0000313" key="7">
    <source>
        <dbReference type="Proteomes" id="UP000654075"/>
    </source>
</evidence>
<gene>
    <name evidence="6" type="ORF">PGLA1383_LOCUS17635</name>
</gene>
<reference evidence="6" key="1">
    <citation type="submission" date="2021-02" db="EMBL/GenBank/DDBJ databases">
        <authorList>
            <person name="Dougan E. K."/>
            <person name="Rhodes N."/>
            <person name="Thang M."/>
            <person name="Chan C."/>
        </authorList>
    </citation>
    <scope>NUCLEOTIDE SEQUENCE</scope>
</reference>
<evidence type="ECO:0000313" key="6">
    <source>
        <dbReference type="EMBL" id="CAE8599275.1"/>
    </source>
</evidence>
<dbReference type="GO" id="GO:0008270">
    <property type="term" value="F:zinc ion binding"/>
    <property type="evidence" value="ECO:0007669"/>
    <property type="project" value="UniProtKB-KW"/>
</dbReference>
<dbReference type="PROSITE" id="PS50089">
    <property type="entry name" value="ZF_RING_2"/>
    <property type="match status" value="1"/>
</dbReference>
<keyword evidence="3" id="KW-0862">Zinc</keyword>
<protein>
    <recommendedName>
        <fullName evidence="5">RING-type domain-containing protein</fullName>
    </recommendedName>
</protein>
<dbReference type="InterPro" id="IPR018957">
    <property type="entry name" value="Znf_C3HC4_RING-type"/>
</dbReference>
<feature type="domain" description="RING-type" evidence="5">
    <location>
        <begin position="17"/>
        <end position="59"/>
    </location>
</feature>
<dbReference type="Pfam" id="PF00097">
    <property type="entry name" value="zf-C3HC4"/>
    <property type="match status" value="1"/>
</dbReference>
<evidence type="ECO:0000259" key="5">
    <source>
        <dbReference type="PROSITE" id="PS50089"/>
    </source>
</evidence>
<dbReference type="InterPro" id="IPR001841">
    <property type="entry name" value="Znf_RING"/>
</dbReference>
<dbReference type="SMART" id="SM00184">
    <property type="entry name" value="RING"/>
    <property type="match status" value="1"/>
</dbReference>
<dbReference type="OMA" id="RDERWEY"/>
<dbReference type="OrthoDB" id="445577at2759"/>
<dbReference type="InterPro" id="IPR013083">
    <property type="entry name" value="Znf_RING/FYVE/PHD"/>
</dbReference>
<sequence length="367" mass="40777">MTVPEEANTSTGDAAECAICLGALERACRAPCQHSYCRSCILRWLGSRAPEWSGACPLCLRVLSVYQLVDVVSDAPLAVPQERSLFGLVFVQTPGLGCASYHFDAENDCYVSYASAPETWKLDDGSMPPAKKPFTDASWDPQTRTFRGVIDWAPGPKFDGQSRWEYEIVFAEDFFGIIGGSVTCDGTDRTEFEPPWGERGTGLTYLRWTAPPSTIFGSVYVQGIEYQGILEGIASYHFDSEEDCYISYADAPGSWLLDDGNPPPVKKPFEQCRYHAESRTFSATVRWEPTFNRAALWEYEFTFSEDFSRITGGTFKPFGVDGSAMRAMVFGDPASQIRRLMEMHYVRKPGALMAAQDLLALLSSIDD</sequence>
<name>A0A813EJY0_POLGL</name>
<keyword evidence="2 4" id="KW-0863">Zinc-finger</keyword>
<dbReference type="PROSITE" id="PS00518">
    <property type="entry name" value="ZF_RING_1"/>
    <property type="match status" value="1"/>
</dbReference>
<evidence type="ECO:0000256" key="3">
    <source>
        <dbReference type="ARBA" id="ARBA00022833"/>
    </source>
</evidence>
<dbReference type="InterPro" id="IPR017907">
    <property type="entry name" value="Znf_RING_CS"/>
</dbReference>
<organism evidence="6 7">
    <name type="scientific">Polarella glacialis</name>
    <name type="common">Dinoflagellate</name>
    <dbReference type="NCBI Taxonomy" id="89957"/>
    <lineage>
        <taxon>Eukaryota</taxon>
        <taxon>Sar</taxon>
        <taxon>Alveolata</taxon>
        <taxon>Dinophyceae</taxon>
        <taxon>Suessiales</taxon>
        <taxon>Suessiaceae</taxon>
        <taxon>Polarella</taxon>
    </lineage>
</organism>
<keyword evidence="1" id="KW-0479">Metal-binding</keyword>
<keyword evidence="7" id="KW-1185">Reference proteome</keyword>
<evidence type="ECO:0000256" key="4">
    <source>
        <dbReference type="PROSITE-ProRule" id="PRU00175"/>
    </source>
</evidence>
<dbReference type="Proteomes" id="UP000654075">
    <property type="component" value="Unassembled WGS sequence"/>
</dbReference>
<dbReference type="EMBL" id="CAJNNV010010945">
    <property type="protein sequence ID" value="CAE8599275.1"/>
    <property type="molecule type" value="Genomic_DNA"/>
</dbReference>
<accession>A0A813EJY0</accession>
<comment type="caution">
    <text evidence="6">The sequence shown here is derived from an EMBL/GenBank/DDBJ whole genome shotgun (WGS) entry which is preliminary data.</text>
</comment>
<dbReference type="CDD" id="cd16449">
    <property type="entry name" value="RING-HC"/>
    <property type="match status" value="1"/>
</dbReference>
<dbReference type="AlphaFoldDB" id="A0A813EJY0"/>
<dbReference type="SUPFAM" id="SSF57850">
    <property type="entry name" value="RING/U-box"/>
    <property type="match status" value="1"/>
</dbReference>
<evidence type="ECO:0000256" key="2">
    <source>
        <dbReference type="ARBA" id="ARBA00022771"/>
    </source>
</evidence>
<dbReference type="Gene3D" id="3.30.40.10">
    <property type="entry name" value="Zinc/RING finger domain, C3HC4 (zinc finger)"/>
    <property type="match status" value="1"/>
</dbReference>
<proteinExistence type="predicted"/>
<evidence type="ECO:0000256" key="1">
    <source>
        <dbReference type="ARBA" id="ARBA00022723"/>
    </source>
</evidence>